<evidence type="ECO:0000259" key="10">
    <source>
        <dbReference type="PROSITE" id="PS51192"/>
    </source>
</evidence>
<feature type="domain" description="Helicase ATP-binding" evidence="10">
    <location>
        <begin position="157"/>
        <end position="326"/>
    </location>
</feature>
<feature type="domain" description="DEAD-box RNA helicase Q" evidence="11">
    <location>
        <begin position="114"/>
        <end position="142"/>
    </location>
</feature>
<dbReference type="Proteomes" id="UP000717328">
    <property type="component" value="Unassembled WGS sequence"/>
</dbReference>
<evidence type="ECO:0000256" key="2">
    <source>
        <dbReference type="ARBA" id="ARBA00022552"/>
    </source>
</evidence>
<dbReference type="EC" id="3.6.4.13" evidence="8"/>
<dbReference type="GO" id="GO:0016787">
    <property type="term" value="F:hydrolase activity"/>
    <property type="evidence" value="ECO:0007669"/>
    <property type="project" value="UniProtKB-KW"/>
</dbReference>
<dbReference type="SMART" id="SM00487">
    <property type="entry name" value="DEXDc"/>
    <property type="match status" value="1"/>
</dbReference>
<evidence type="ECO:0000259" key="11">
    <source>
        <dbReference type="PROSITE" id="PS51195"/>
    </source>
</evidence>
<comment type="function">
    <text evidence="8">RNA helicase.</text>
</comment>
<keyword evidence="8" id="KW-0694">RNA-binding</keyword>
<dbReference type="AlphaFoldDB" id="A0A9P7KI73"/>
<feature type="short sequence motif" description="Q motif" evidence="7">
    <location>
        <begin position="114"/>
        <end position="142"/>
    </location>
</feature>
<evidence type="ECO:0000256" key="8">
    <source>
        <dbReference type="RuleBase" id="RU365068"/>
    </source>
</evidence>
<evidence type="ECO:0000256" key="6">
    <source>
        <dbReference type="ARBA" id="ARBA00022840"/>
    </source>
</evidence>
<organism evidence="12 13">
    <name type="scientific">Sphagnurus paluster</name>
    <dbReference type="NCBI Taxonomy" id="117069"/>
    <lineage>
        <taxon>Eukaryota</taxon>
        <taxon>Fungi</taxon>
        <taxon>Dikarya</taxon>
        <taxon>Basidiomycota</taxon>
        <taxon>Agaricomycotina</taxon>
        <taxon>Agaricomycetes</taxon>
        <taxon>Agaricomycetidae</taxon>
        <taxon>Agaricales</taxon>
        <taxon>Tricholomatineae</taxon>
        <taxon>Lyophyllaceae</taxon>
        <taxon>Sphagnurus</taxon>
    </lineage>
</organism>
<dbReference type="PROSITE" id="PS51192">
    <property type="entry name" value="HELICASE_ATP_BIND_1"/>
    <property type="match status" value="1"/>
</dbReference>
<dbReference type="OrthoDB" id="4310724at2759"/>
<dbReference type="InterPro" id="IPR014014">
    <property type="entry name" value="RNA_helicase_DEAD_Q_motif"/>
</dbReference>
<evidence type="ECO:0000256" key="4">
    <source>
        <dbReference type="ARBA" id="ARBA00022801"/>
    </source>
</evidence>
<comment type="catalytic activity">
    <reaction evidence="8">
        <text>ATP + H2O = ADP + phosphate + H(+)</text>
        <dbReference type="Rhea" id="RHEA:13065"/>
        <dbReference type="ChEBI" id="CHEBI:15377"/>
        <dbReference type="ChEBI" id="CHEBI:15378"/>
        <dbReference type="ChEBI" id="CHEBI:30616"/>
        <dbReference type="ChEBI" id="CHEBI:43474"/>
        <dbReference type="ChEBI" id="CHEBI:456216"/>
        <dbReference type="EC" id="3.6.4.13"/>
    </reaction>
</comment>
<dbReference type="InterPro" id="IPR027417">
    <property type="entry name" value="P-loop_NTPase"/>
</dbReference>
<dbReference type="PROSITE" id="PS51195">
    <property type="entry name" value="Q_MOTIF"/>
    <property type="match status" value="1"/>
</dbReference>
<evidence type="ECO:0000256" key="9">
    <source>
        <dbReference type="SAM" id="MobiDB-lite"/>
    </source>
</evidence>
<evidence type="ECO:0000313" key="12">
    <source>
        <dbReference type="EMBL" id="KAG5650579.1"/>
    </source>
</evidence>
<dbReference type="PANTHER" id="PTHR24031">
    <property type="entry name" value="RNA HELICASE"/>
    <property type="match status" value="1"/>
</dbReference>
<comment type="caution">
    <text evidence="12">The sequence shown here is derived from an EMBL/GenBank/DDBJ whole genome shotgun (WGS) entry which is preliminary data.</text>
</comment>
<reference evidence="12" key="2">
    <citation type="submission" date="2021-10" db="EMBL/GenBank/DDBJ databases">
        <title>Phylogenomics reveals ancestral predisposition of the termite-cultivated fungus Termitomyces towards a domesticated lifestyle.</title>
        <authorList>
            <person name="Auxier B."/>
            <person name="Grum-Grzhimaylo A."/>
            <person name="Cardenas M.E."/>
            <person name="Lodge J.D."/>
            <person name="Laessoe T."/>
            <person name="Pedersen O."/>
            <person name="Smith M.E."/>
            <person name="Kuyper T.W."/>
            <person name="Franco-Molano E.A."/>
            <person name="Baroni T.J."/>
            <person name="Aanen D.K."/>
        </authorList>
    </citation>
    <scope>NUCLEOTIDE SEQUENCE</scope>
    <source>
        <strain evidence="12">D49</strain>
    </source>
</reference>
<name>A0A9P7KI73_9AGAR</name>
<keyword evidence="2" id="KW-0698">rRNA processing</keyword>
<comment type="subcellular location">
    <subcellularLocation>
        <location evidence="1">Nucleus</location>
        <location evidence="1">Nucleolus</location>
    </subcellularLocation>
</comment>
<keyword evidence="6 8" id="KW-0067">ATP-binding</keyword>
<protein>
    <recommendedName>
        <fullName evidence="8">ATP-dependent RNA helicase</fullName>
        <ecNumber evidence="8">3.6.4.13</ecNumber>
    </recommendedName>
</protein>
<comment type="similarity">
    <text evidence="8">Belongs to the DEAD box helicase family.</text>
</comment>
<dbReference type="InterPro" id="IPR011545">
    <property type="entry name" value="DEAD/DEAH_box_helicase_dom"/>
</dbReference>
<evidence type="ECO:0000256" key="3">
    <source>
        <dbReference type="ARBA" id="ARBA00022741"/>
    </source>
</evidence>
<dbReference type="Pfam" id="PF00270">
    <property type="entry name" value="DEAD"/>
    <property type="match status" value="1"/>
</dbReference>
<dbReference type="GO" id="GO:0006364">
    <property type="term" value="P:rRNA processing"/>
    <property type="evidence" value="ECO:0007669"/>
    <property type="project" value="UniProtKB-KW"/>
</dbReference>
<accession>A0A9P7KI73</accession>
<evidence type="ECO:0000256" key="5">
    <source>
        <dbReference type="ARBA" id="ARBA00022806"/>
    </source>
</evidence>
<keyword evidence="3 8" id="KW-0547">Nucleotide-binding</keyword>
<proteinExistence type="inferred from homology"/>
<evidence type="ECO:0000256" key="1">
    <source>
        <dbReference type="ARBA" id="ARBA00004604"/>
    </source>
</evidence>
<gene>
    <name evidence="12" type="ORF">H0H81_011752</name>
</gene>
<feature type="region of interest" description="Disordered" evidence="9">
    <location>
        <begin position="1"/>
        <end position="45"/>
    </location>
</feature>
<reference evidence="12" key="1">
    <citation type="submission" date="2021-02" db="EMBL/GenBank/DDBJ databases">
        <authorList>
            <person name="Nieuwenhuis M."/>
            <person name="Van De Peppel L.J.J."/>
        </authorList>
    </citation>
    <scope>NUCLEOTIDE SEQUENCE</scope>
    <source>
        <strain evidence="12">D49</strain>
    </source>
</reference>
<keyword evidence="5 8" id="KW-0347">Helicase</keyword>
<feature type="region of interest" description="Disordered" evidence="9">
    <location>
        <begin position="219"/>
        <end position="240"/>
    </location>
</feature>
<comment type="domain">
    <text evidence="8">The Q motif is unique to and characteristic of the DEAD box family of RNA helicases and controls ATP binding and hydrolysis.</text>
</comment>
<dbReference type="SUPFAM" id="SSF52540">
    <property type="entry name" value="P-loop containing nucleoside triphosphate hydrolases"/>
    <property type="match status" value="1"/>
</dbReference>
<sequence length="326" mass="35587">MPSTDIPRKSGVKRKVPSKALSSRKKIKGRPALDTVSRPSEADIGGNDGILELEVWKLSMEQWKAIVDDAGSEVDEKGKGIEDKIEHSTSTANDVDEPIVVEDLPPFDSESLLPEWYKYTLHPKIKMALHEKGFLTPTAIQAASLPFALADRDVVGGSGKTLAYGLPILHYLLSQPRPSSSRKRPLRALDLAATRELALQVLSHLNSLLTSNEFSNNAKASNAKDNSKLSSSSQAAAVRKPPPHVSIAAIVGGMSSHKQRCVLDRGVDVLVATPGRLWDILEDDDELALEIRNLRFLVLDAADRMIEAGHFSELANILRLTIQEAQ</sequence>
<dbReference type="EMBL" id="JABCKI010000410">
    <property type="protein sequence ID" value="KAG5650579.1"/>
    <property type="molecule type" value="Genomic_DNA"/>
</dbReference>
<dbReference type="GO" id="GO:0005730">
    <property type="term" value="C:nucleolus"/>
    <property type="evidence" value="ECO:0007669"/>
    <property type="project" value="UniProtKB-SubCell"/>
</dbReference>
<evidence type="ECO:0000256" key="7">
    <source>
        <dbReference type="PROSITE-ProRule" id="PRU00552"/>
    </source>
</evidence>
<dbReference type="GO" id="GO:0003724">
    <property type="term" value="F:RNA helicase activity"/>
    <property type="evidence" value="ECO:0007669"/>
    <property type="project" value="UniProtKB-EC"/>
</dbReference>
<dbReference type="GO" id="GO:0003723">
    <property type="term" value="F:RNA binding"/>
    <property type="evidence" value="ECO:0007669"/>
    <property type="project" value="UniProtKB-UniRule"/>
</dbReference>
<dbReference type="InterPro" id="IPR014001">
    <property type="entry name" value="Helicase_ATP-bd"/>
</dbReference>
<dbReference type="Gene3D" id="3.40.50.300">
    <property type="entry name" value="P-loop containing nucleotide triphosphate hydrolases"/>
    <property type="match status" value="1"/>
</dbReference>
<feature type="compositionally biased region" description="Basic residues" evidence="9">
    <location>
        <begin position="10"/>
        <end position="29"/>
    </location>
</feature>
<feature type="compositionally biased region" description="Low complexity" evidence="9">
    <location>
        <begin position="219"/>
        <end position="237"/>
    </location>
</feature>
<dbReference type="GO" id="GO:0005524">
    <property type="term" value="F:ATP binding"/>
    <property type="evidence" value="ECO:0007669"/>
    <property type="project" value="UniProtKB-UniRule"/>
</dbReference>
<keyword evidence="4 8" id="KW-0378">Hydrolase</keyword>
<keyword evidence="13" id="KW-1185">Reference proteome</keyword>
<evidence type="ECO:0000313" key="13">
    <source>
        <dbReference type="Proteomes" id="UP000717328"/>
    </source>
</evidence>